<dbReference type="EMBL" id="BPLQ01000804">
    <property type="protein sequence ID" value="GIX75146.1"/>
    <property type="molecule type" value="Genomic_DNA"/>
</dbReference>
<organism evidence="1 2">
    <name type="scientific">Caerostris darwini</name>
    <dbReference type="NCBI Taxonomy" id="1538125"/>
    <lineage>
        <taxon>Eukaryota</taxon>
        <taxon>Metazoa</taxon>
        <taxon>Ecdysozoa</taxon>
        <taxon>Arthropoda</taxon>
        <taxon>Chelicerata</taxon>
        <taxon>Arachnida</taxon>
        <taxon>Araneae</taxon>
        <taxon>Araneomorphae</taxon>
        <taxon>Entelegynae</taxon>
        <taxon>Araneoidea</taxon>
        <taxon>Araneidae</taxon>
        <taxon>Caerostris</taxon>
    </lineage>
</organism>
<evidence type="ECO:0000313" key="2">
    <source>
        <dbReference type="Proteomes" id="UP001054837"/>
    </source>
</evidence>
<proteinExistence type="predicted"/>
<reference evidence="1 2" key="1">
    <citation type="submission" date="2021-06" db="EMBL/GenBank/DDBJ databases">
        <title>Caerostris darwini draft genome.</title>
        <authorList>
            <person name="Kono N."/>
            <person name="Arakawa K."/>
        </authorList>
    </citation>
    <scope>NUCLEOTIDE SEQUENCE [LARGE SCALE GENOMIC DNA]</scope>
</reference>
<evidence type="ECO:0000313" key="1">
    <source>
        <dbReference type="EMBL" id="GIX75146.1"/>
    </source>
</evidence>
<name>A0AAV4MUX0_9ARAC</name>
<accession>A0AAV4MUX0</accession>
<comment type="caution">
    <text evidence="1">The sequence shown here is derived from an EMBL/GenBank/DDBJ whole genome shotgun (WGS) entry which is preliminary data.</text>
</comment>
<dbReference type="Proteomes" id="UP001054837">
    <property type="component" value="Unassembled WGS sequence"/>
</dbReference>
<gene>
    <name evidence="1" type="ORF">CDAR_75111</name>
</gene>
<sequence>MTFFSPWRFERSSPDKRSFVHPLLPPWALKPHPSPKQARSPTLFRRNLRIVSNKEIFCFCLYLQEWCCILVFEGFKCFLRDVSFFIMNEIP</sequence>
<protein>
    <submittedName>
        <fullName evidence="1">Uncharacterized protein</fullName>
    </submittedName>
</protein>
<keyword evidence="2" id="KW-1185">Reference proteome</keyword>
<dbReference type="AlphaFoldDB" id="A0AAV4MUX0"/>